<reference evidence="2" key="1">
    <citation type="submission" date="2021-10" db="EMBL/GenBank/DDBJ databases">
        <title>Anaerobic single-cell dispensing facilitates the cultivation of human gut bacteria.</title>
        <authorList>
            <person name="Afrizal A."/>
        </authorList>
    </citation>
    <scope>NUCLEOTIDE SEQUENCE</scope>
    <source>
        <strain evidence="2">CLA-AA-H204</strain>
    </source>
</reference>
<organism evidence="2 3">
    <name type="scientific">Roseburia amylophila</name>
    <dbReference type="NCBI Taxonomy" id="2981794"/>
    <lineage>
        <taxon>Bacteria</taxon>
        <taxon>Bacillati</taxon>
        <taxon>Bacillota</taxon>
        <taxon>Clostridia</taxon>
        <taxon>Lachnospirales</taxon>
        <taxon>Lachnospiraceae</taxon>
        <taxon>Roseburia</taxon>
    </lineage>
</organism>
<evidence type="ECO:0000313" key="3">
    <source>
        <dbReference type="Proteomes" id="UP001198893"/>
    </source>
</evidence>
<dbReference type="AlphaFoldDB" id="A0AAW4WFU4"/>
<protein>
    <submittedName>
        <fullName evidence="2">DUF5716 family protein</fullName>
    </submittedName>
</protein>
<proteinExistence type="predicted"/>
<dbReference type="RefSeq" id="WP_227700900.1">
    <property type="nucleotide sequence ID" value="NZ_JAJEQW010000003.1"/>
</dbReference>
<dbReference type="Pfam" id="PF18980">
    <property type="entry name" value="DUF5716_C"/>
    <property type="match status" value="1"/>
</dbReference>
<dbReference type="Proteomes" id="UP001198893">
    <property type="component" value="Unassembled WGS sequence"/>
</dbReference>
<sequence length="409" mass="47026">MKEKSLSIGLDFGKKYALVSYCTSDMSEPDTISTVAGSELYQIPLSLCKRRGIGQWYYGKEAETVMKNGEGSGCDRLFGRALAGEQVTVEGETYDTVELLSLFVRKILTVPQKFGTSMKLARITITMDTLNREKMELIEKIAGRMKWTKEQYHVIDYAESFYYYALSQKEELWLHDAVLFDYSKNSMRFYYMERNLNSTPQLVHIYLKDYGPLIGNKDTAFLDVVTDAVSRKIYSSVYLTGDSFDGEWMRESLKFLCNGRHVFLGKNLYAKGACYASCIHTGMQPWQFVYIGENEMKVNISLKVKDREELIFHTLVSAGENWYEAKNQCEILLAGTNTVDFWLQLPDSREAKIESLELTDIPKRPERMTRLSVMTEALSDSAVKVTIRDLGFGEIYKSSEKVWEYKMEL</sequence>
<accession>A0AAW4WFU4</accession>
<dbReference type="InterPro" id="IPR043770">
    <property type="entry name" value="DUF5716_C"/>
</dbReference>
<gene>
    <name evidence="2" type="ORF">LKD47_04740</name>
</gene>
<evidence type="ECO:0000259" key="1">
    <source>
        <dbReference type="Pfam" id="PF18980"/>
    </source>
</evidence>
<comment type="caution">
    <text evidence="2">The sequence shown here is derived from an EMBL/GenBank/DDBJ whole genome shotgun (WGS) entry which is preliminary data.</text>
</comment>
<evidence type="ECO:0000313" key="2">
    <source>
        <dbReference type="EMBL" id="MCC2241615.1"/>
    </source>
</evidence>
<dbReference type="EMBL" id="JAJEQW010000003">
    <property type="protein sequence ID" value="MCC2241615.1"/>
    <property type="molecule type" value="Genomic_DNA"/>
</dbReference>
<name>A0AAW4WFU4_9FIRM</name>
<feature type="domain" description="DUF5716" evidence="1">
    <location>
        <begin position="123"/>
        <end position="409"/>
    </location>
</feature>